<dbReference type="InParanoid" id="Q54GF4"/>
<dbReference type="SMR" id="Q54GF4"/>
<proteinExistence type="predicted"/>
<evidence type="ECO:0000313" key="1">
    <source>
        <dbReference type="EMBL" id="EAL62319.1"/>
    </source>
</evidence>
<dbReference type="AlphaFoldDB" id="Q54GF4"/>
<sequence length="110" mass="12913">MSFLMKTQSLSKKVEKNLIVEKRQKHNEVEKRSRLFRKSLIDKLSNATFDDLSDDEMGTVEEVLEKSVHFIDSILKKFEITDLNEEISNTLKSPNLINFKYCCNNNKNKK</sequence>
<dbReference type="dictyBase" id="DDB_G0290195"/>
<reference evidence="1 2" key="1">
    <citation type="journal article" date="2005" name="Nature">
        <title>The genome of the social amoeba Dictyostelium discoideum.</title>
        <authorList>
            <consortium name="The Dictyostelium discoideum Sequencing Consortium"/>
            <person name="Eichinger L."/>
            <person name="Pachebat J.A."/>
            <person name="Glockner G."/>
            <person name="Rajandream M.A."/>
            <person name="Sucgang R."/>
            <person name="Berriman M."/>
            <person name="Song J."/>
            <person name="Olsen R."/>
            <person name="Szafranski K."/>
            <person name="Xu Q."/>
            <person name="Tunggal B."/>
            <person name="Kummerfeld S."/>
            <person name="Madera M."/>
            <person name="Konfortov B.A."/>
            <person name="Rivero F."/>
            <person name="Bankier A.T."/>
            <person name="Lehmann R."/>
            <person name="Hamlin N."/>
            <person name="Davies R."/>
            <person name="Gaudet P."/>
            <person name="Fey P."/>
            <person name="Pilcher K."/>
            <person name="Chen G."/>
            <person name="Saunders D."/>
            <person name="Sodergren E."/>
            <person name="Davis P."/>
            <person name="Kerhornou A."/>
            <person name="Nie X."/>
            <person name="Hall N."/>
            <person name="Anjard C."/>
            <person name="Hemphill L."/>
            <person name="Bason N."/>
            <person name="Farbrother P."/>
            <person name="Desany B."/>
            <person name="Just E."/>
            <person name="Morio T."/>
            <person name="Rost R."/>
            <person name="Churcher C."/>
            <person name="Cooper J."/>
            <person name="Haydock S."/>
            <person name="van Driessche N."/>
            <person name="Cronin A."/>
            <person name="Goodhead I."/>
            <person name="Muzny D."/>
            <person name="Mourier T."/>
            <person name="Pain A."/>
            <person name="Lu M."/>
            <person name="Harper D."/>
            <person name="Lindsay R."/>
            <person name="Hauser H."/>
            <person name="James K."/>
            <person name="Quiles M."/>
            <person name="Madan Babu M."/>
            <person name="Saito T."/>
            <person name="Buchrieser C."/>
            <person name="Wardroper A."/>
            <person name="Felder M."/>
            <person name="Thangavelu M."/>
            <person name="Johnson D."/>
            <person name="Knights A."/>
            <person name="Loulseged H."/>
            <person name="Mungall K."/>
            <person name="Oliver K."/>
            <person name="Price C."/>
            <person name="Quail M.A."/>
            <person name="Urushihara H."/>
            <person name="Hernandez J."/>
            <person name="Rabbinowitsch E."/>
            <person name="Steffen D."/>
            <person name="Sanders M."/>
            <person name="Ma J."/>
            <person name="Kohara Y."/>
            <person name="Sharp S."/>
            <person name="Simmonds M."/>
            <person name="Spiegler S."/>
            <person name="Tivey A."/>
            <person name="Sugano S."/>
            <person name="White B."/>
            <person name="Walker D."/>
            <person name="Woodward J."/>
            <person name="Winckler T."/>
            <person name="Tanaka Y."/>
            <person name="Shaulsky G."/>
            <person name="Schleicher M."/>
            <person name="Weinstock G."/>
            <person name="Rosenthal A."/>
            <person name="Cox E.C."/>
            <person name="Chisholm R.L."/>
            <person name="Gibbs R."/>
            <person name="Loomis W.F."/>
            <person name="Platzer M."/>
            <person name="Kay R.R."/>
            <person name="Williams J."/>
            <person name="Dear P.H."/>
            <person name="Noegel A.A."/>
            <person name="Barrell B."/>
            <person name="Kuspa A."/>
        </authorList>
    </citation>
    <scope>NUCLEOTIDE SEQUENCE [LARGE SCALE GENOMIC DNA]</scope>
    <source>
        <strain evidence="1 2">AX4</strain>
    </source>
</reference>
<name>Q54GF4_DICDI</name>
<dbReference type="Proteomes" id="UP000002195">
    <property type="component" value="Unassembled WGS sequence"/>
</dbReference>
<accession>Q54GF4</accession>
<dbReference type="PaxDb" id="44689-DDB0188773"/>
<gene>
    <name evidence="1" type="ORF">DDB_G0290195</name>
</gene>
<dbReference type="EMBL" id="AAFI02000161">
    <property type="protein sequence ID" value="EAL62319.1"/>
    <property type="molecule type" value="Genomic_DNA"/>
</dbReference>
<dbReference type="KEGG" id="ddi:DDB_G0290195"/>
<evidence type="ECO:0000313" key="2">
    <source>
        <dbReference type="Proteomes" id="UP000002195"/>
    </source>
</evidence>
<dbReference type="RefSeq" id="XP_635824.1">
    <property type="nucleotide sequence ID" value="XM_630732.1"/>
</dbReference>
<organism evidence="1 2">
    <name type="scientific">Dictyostelium discoideum</name>
    <name type="common">Social amoeba</name>
    <dbReference type="NCBI Taxonomy" id="44689"/>
    <lineage>
        <taxon>Eukaryota</taxon>
        <taxon>Amoebozoa</taxon>
        <taxon>Evosea</taxon>
        <taxon>Eumycetozoa</taxon>
        <taxon>Dictyostelia</taxon>
        <taxon>Dictyosteliales</taxon>
        <taxon>Dictyosteliaceae</taxon>
        <taxon>Dictyostelium</taxon>
    </lineage>
</organism>
<comment type="caution">
    <text evidence="1">The sequence shown here is derived from an EMBL/GenBank/DDBJ whole genome shotgun (WGS) entry which is preliminary data.</text>
</comment>
<keyword evidence="2" id="KW-1185">Reference proteome</keyword>
<dbReference type="GeneID" id="8627532"/>
<protein>
    <submittedName>
        <fullName evidence="1">Uncharacterized protein</fullName>
    </submittedName>
</protein>
<dbReference type="VEuPathDB" id="AmoebaDB:DDB_G0290195"/>
<dbReference type="HOGENOM" id="CLU_2175804_0_0_1"/>